<sequence length="194" mass="20492">MHAHVRMEPVGPRIGSDKGVTHRFARGDDGLRQVGHAVHVVPEPKSVPVHGGRLGQPVVDVHVEQVSGGTAQGPPWHLVAIRPRANDASTQVDFDRRRGHRRTDATAGASGEAGLLNTAHRIGAGQHPSLRCGGRRGQGRPCATGRRHSGQPHRPEKQSAPRDRGAGHLPPSLSSVVSMWSQTAAGGRPDGVPP</sequence>
<dbReference type="EMBL" id="FO117623">
    <property type="protein sequence ID" value="CCG02803.1"/>
    <property type="molecule type" value="Genomic_DNA"/>
</dbReference>
<dbReference type="HOGENOM" id="CLU_1400108_0_0_11"/>
<reference evidence="3" key="2">
    <citation type="submission" date="2012-02" db="EMBL/GenBank/DDBJ databases">
        <title>Complete genome sequence of Blastococcus saxobsidens strain DD2.</title>
        <authorList>
            <person name="Genoscope."/>
        </authorList>
    </citation>
    <scope>NUCLEOTIDE SEQUENCE [LARGE SCALE GENOMIC DNA]</scope>
    <source>
        <strain evidence="3">DD2</strain>
    </source>
</reference>
<feature type="compositionally biased region" description="Polar residues" evidence="1">
    <location>
        <begin position="172"/>
        <end position="184"/>
    </location>
</feature>
<feature type="region of interest" description="Disordered" evidence="1">
    <location>
        <begin position="87"/>
        <end position="194"/>
    </location>
</feature>
<reference evidence="2 3" key="1">
    <citation type="journal article" date="2012" name="J. Bacteriol.">
        <title>Genome Sequence of Blastococcus saxobsidens DD2, a Stone-Inhabiting Bacterium.</title>
        <authorList>
            <person name="Chouaia B."/>
            <person name="Crotti E."/>
            <person name="Brusetti L."/>
            <person name="Daffonchio D."/>
            <person name="Essoussi I."/>
            <person name="Nouioui I."/>
            <person name="Sbissi I."/>
            <person name="Ghodhbane-Gtari F."/>
            <person name="Gtari M."/>
            <person name="Vacherie B."/>
            <person name="Barbe V."/>
            <person name="Medigue C."/>
            <person name="Gury J."/>
            <person name="Pujic P."/>
            <person name="Normand P."/>
        </authorList>
    </citation>
    <scope>NUCLEOTIDE SEQUENCE [LARGE SCALE GENOMIC DNA]</scope>
    <source>
        <strain evidence="2 3">DD2</strain>
    </source>
</reference>
<protein>
    <submittedName>
        <fullName evidence="2">Uncharacterized protein</fullName>
    </submittedName>
</protein>
<name>H6RQ34_BLASD</name>
<accession>H6RQ34</accession>
<gene>
    <name evidence="2" type="ordered locus">BLASA_1887</name>
</gene>
<feature type="compositionally biased region" description="Basic and acidic residues" evidence="1">
    <location>
        <begin position="153"/>
        <end position="166"/>
    </location>
</feature>
<evidence type="ECO:0000313" key="2">
    <source>
        <dbReference type="EMBL" id="CCG02803.1"/>
    </source>
</evidence>
<evidence type="ECO:0000313" key="3">
    <source>
        <dbReference type="Proteomes" id="UP000007517"/>
    </source>
</evidence>
<keyword evidence="3" id="KW-1185">Reference proteome</keyword>
<dbReference type="Proteomes" id="UP000007517">
    <property type="component" value="Chromosome"/>
</dbReference>
<proteinExistence type="predicted"/>
<evidence type="ECO:0000256" key="1">
    <source>
        <dbReference type="SAM" id="MobiDB-lite"/>
    </source>
</evidence>
<dbReference type="AlphaFoldDB" id="H6RQ34"/>
<dbReference type="KEGG" id="bsd:BLASA_1887"/>
<organism evidence="2 3">
    <name type="scientific">Blastococcus saxobsidens (strain DD2)</name>
    <dbReference type="NCBI Taxonomy" id="1146883"/>
    <lineage>
        <taxon>Bacteria</taxon>
        <taxon>Bacillati</taxon>
        <taxon>Actinomycetota</taxon>
        <taxon>Actinomycetes</taxon>
        <taxon>Geodermatophilales</taxon>
        <taxon>Geodermatophilaceae</taxon>
        <taxon>Blastococcus</taxon>
    </lineage>
</organism>